<sequence>MTMPRNVKDILAKHLLGAFPSEGLEVLGISDVHVVRTLPTELDCVEIRQEFTVVVLELANDTIFHMEFQTTREPALYRFLLYDVQLSMKFRRKVRTVILYIGDIYDAPTILDIGTAQYSVENVYLMEFDGDGALETVERHLVTGEWTEQDRIRLAFALHMRYARQTRSEALDRILDITKRIPDKYEQNYVVALILGLSGRRLSEIEHSCLKEALKMTDLIKEIVDEIANEVAKEVATKTRMEALHEMAKKLLTLGDGVDKVADVTGLPKHEIEEIRKNLH</sequence>
<accession>A0A0P9D0S1</accession>
<evidence type="ECO:0000313" key="1">
    <source>
        <dbReference type="EMBL" id="KPV45692.1"/>
    </source>
</evidence>
<dbReference type="OrthoDB" id="2373960at2"/>
<evidence type="ECO:0000313" key="2">
    <source>
        <dbReference type="Proteomes" id="UP000050482"/>
    </source>
</evidence>
<proteinExistence type="predicted"/>
<comment type="caution">
    <text evidence="1">The sequence shown here is derived from an EMBL/GenBank/DDBJ whole genome shotgun (WGS) entry which is preliminary data.</text>
</comment>
<reference evidence="1 2" key="1">
    <citation type="submission" date="2015-09" db="EMBL/GenBank/DDBJ databases">
        <title>Draft genome sequence of Alicyclobacillus ferrooxydans DSM 22381.</title>
        <authorList>
            <person name="Hemp J."/>
        </authorList>
    </citation>
    <scope>NUCLEOTIDE SEQUENCE [LARGE SCALE GENOMIC DNA]</scope>
    <source>
        <strain evidence="1 2">TC-34</strain>
    </source>
</reference>
<dbReference type="EMBL" id="LJCO01000008">
    <property type="protein sequence ID" value="KPV45692.1"/>
    <property type="molecule type" value="Genomic_DNA"/>
</dbReference>
<dbReference type="RefSeq" id="WP_054967486.1">
    <property type="nucleotide sequence ID" value="NZ_LJCO01000008.1"/>
</dbReference>
<organism evidence="1 2">
    <name type="scientific">Alicyclobacillus ferrooxydans</name>
    <dbReference type="NCBI Taxonomy" id="471514"/>
    <lineage>
        <taxon>Bacteria</taxon>
        <taxon>Bacillati</taxon>
        <taxon>Bacillota</taxon>
        <taxon>Bacilli</taxon>
        <taxon>Bacillales</taxon>
        <taxon>Alicyclobacillaceae</taxon>
        <taxon>Alicyclobacillus</taxon>
    </lineage>
</organism>
<dbReference type="Proteomes" id="UP000050482">
    <property type="component" value="Unassembled WGS sequence"/>
</dbReference>
<gene>
    <name evidence="1" type="ORF">AN477_01950</name>
</gene>
<keyword evidence="2" id="KW-1185">Reference proteome</keyword>
<dbReference type="AlphaFoldDB" id="A0A0P9D0S1"/>
<name>A0A0P9D0S1_9BACL</name>
<dbReference type="PATRIC" id="fig|471514.4.peg.398"/>
<protein>
    <submittedName>
        <fullName evidence="1">Transposase</fullName>
    </submittedName>
</protein>
<dbReference type="STRING" id="471514.AN477_01950"/>